<dbReference type="PANTHER" id="PTHR43536">
    <property type="entry name" value="MANNOSYLGLYCOPROTEIN ENDO-BETA-MANNOSIDASE"/>
    <property type="match status" value="1"/>
</dbReference>
<dbReference type="InterPro" id="IPR041447">
    <property type="entry name" value="Mannosidase_ig"/>
</dbReference>
<dbReference type="InterPro" id="IPR013783">
    <property type="entry name" value="Ig-like_fold"/>
</dbReference>
<feature type="signal peptide" evidence="6">
    <location>
        <begin position="1"/>
        <end position="21"/>
    </location>
</feature>
<keyword evidence="2 11" id="KW-0378">Hydrolase</keyword>
<feature type="domain" description="Glycoside hydrolase family 2 immunoglobulin-like beta-sandwich" evidence="7">
    <location>
        <begin position="230"/>
        <end position="328"/>
    </location>
</feature>
<dbReference type="InterPro" id="IPR043534">
    <property type="entry name" value="EBDG/EBM"/>
</dbReference>
<evidence type="ECO:0000256" key="1">
    <source>
        <dbReference type="ARBA" id="ARBA00007401"/>
    </source>
</evidence>
<dbReference type="Pfam" id="PF18368">
    <property type="entry name" value="Ig_GlcNase"/>
    <property type="match status" value="1"/>
</dbReference>
<dbReference type="Pfam" id="PF22666">
    <property type="entry name" value="Glyco_hydro_2_N2"/>
    <property type="match status" value="1"/>
</dbReference>
<organism evidence="11 12">
    <name type="scientific">Podospora didyma</name>
    <dbReference type="NCBI Taxonomy" id="330526"/>
    <lineage>
        <taxon>Eukaryota</taxon>
        <taxon>Fungi</taxon>
        <taxon>Dikarya</taxon>
        <taxon>Ascomycota</taxon>
        <taxon>Pezizomycotina</taxon>
        <taxon>Sordariomycetes</taxon>
        <taxon>Sordariomycetidae</taxon>
        <taxon>Sordariales</taxon>
        <taxon>Podosporaceae</taxon>
        <taxon>Podospora</taxon>
    </lineage>
</organism>
<feature type="chain" id="PRO_5042259608" evidence="6">
    <location>
        <begin position="22"/>
        <end position="889"/>
    </location>
</feature>
<feature type="domain" description="Mannosidase Ig/CBM-like" evidence="8">
    <location>
        <begin position="690"/>
        <end position="769"/>
    </location>
</feature>
<comment type="caution">
    <text evidence="11">The sequence shown here is derived from an EMBL/GenBank/DDBJ whole genome shotgun (WGS) entry which is preliminary data.</text>
</comment>
<dbReference type="InterPro" id="IPR036156">
    <property type="entry name" value="Beta-gal/glucu_dom_sf"/>
</dbReference>
<keyword evidence="4" id="KW-0326">Glycosidase</keyword>
<keyword evidence="6" id="KW-0732">Signal</keyword>
<evidence type="ECO:0000256" key="5">
    <source>
        <dbReference type="ARBA" id="ARBA00023326"/>
    </source>
</evidence>
<dbReference type="InterPro" id="IPR041351">
    <property type="entry name" value="Ig_GlcNase"/>
</dbReference>
<dbReference type="Pfam" id="PF00703">
    <property type="entry name" value="Glyco_hydro_2"/>
    <property type="match status" value="1"/>
</dbReference>
<dbReference type="Gene3D" id="3.20.20.80">
    <property type="entry name" value="Glycosidases"/>
    <property type="match status" value="1"/>
</dbReference>
<dbReference type="Pfam" id="PF17786">
    <property type="entry name" value="Mannosidase_ig"/>
    <property type="match status" value="1"/>
</dbReference>
<dbReference type="Gene3D" id="2.60.120.260">
    <property type="entry name" value="Galactose-binding domain-like"/>
    <property type="match status" value="1"/>
</dbReference>
<keyword evidence="3" id="KW-0119">Carbohydrate metabolism</keyword>
<evidence type="ECO:0000259" key="10">
    <source>
        <dbReference type="Pfam" id="PF22666"/>
    </source>
</evidence>
<dbReference type="SUPFAM" id="SSF49785">
    <property type="entry name" value="Galactose-binding domain-like"/>
    <property type="match status" value="1"/>
</dbReference>
<dbReference type="SUPFAM" id="SSF49303">
    <property type="entry name" value="beta-Galactosidase/glucuronidase domain"/>
    <property type="match status" value="3"/>
</dbReference>
<dbReference type="InterPro" id="IPR006102">
    <property type="entry name" value="Ig-like_GH2"/>
</dbReference>
<keyword evidence="12" id="KW-1185">Reference proteome</keyword>
<evidence type="ECO:0000313" key="12">
    <source>
        <dbReference type="Proteomes" id="UP001285441"/>
    </source>
</evidence>
<dbReference type="InterPro" id="IPR008979">
    <property type="entry name" value="Galactose-bd-like_sf"/>
</dbReference>
<dbReference type="GO" id="GO:0004553">
    <property type="term" value="F:hydrolase activity, hydrolyzing O-glycosyl compounds"/>
    <property type="evidence" value="ECO:0007669"/>
    <property type="project" value="InterPro"/>
</dbReference>
<feature type="domain" description="Beta-mannosidase-like galactose-binding" evidence="10">
    <location>
        <begin position="60"/>
        <end position="175"/>
    </location>
</feature>
<name>A0AAE0N3F6_9PEZI</name>
<sequence>MHLTAAALALSLAAVLGVASATRRLVSSAGQTAAIPSWDLQSSAKAGSDLAALSRIDVDTSSWHHVGVSRCTLMGCLLESGVYNDTDLFYSNNLSKVDAKQFLVPWLYRKEFALDPAPGKHFLLQTHGITSRADIYLNGKQVADKSFQAGAYAGRTYDITSFLEKTNALAIRVYPTSYFYDFGLGWVDWNPWPADNGTGVWRDVEIKQTGAVALGPLRVVTQLGTTPGSQPANVTLKARAQNLEKAAVTVTATGSVAPVSGGDAIVIRKTVTIPAQTTVDIVLDTVVAKPAIWWPRQWGEQPLYQASITVATADGALSDVAANKFGFRTVKLTRTNSFNDSQFWINNKPFLVIGGGYAPDMFLRSDPAKVEAELKYTLDLGFNTIRLEGKNEHPELYDIADRLGIMIMPGWECCDKWEAWKYNNDLAVPTPVWTSDDYVIANNSMIHEAAMMQTHPSVFVYMTGSDYYPDEKATPMYANALKEADWQLPAVSSASKRGDTFTGPSGMKMEGPYDWVPPNYWYDTEPAVVESRFGAAFGFNTELSPGAGTPDLSSLKRFLSKSDLDDLWKNPTKPLFHMSTETSSFHTRTIYNAALWKRWGAPTSLEDYVLKVQISDYEAVRSQFEAFSALWNAQRPATGVIYWMLTGAFPSLHWNIWDYYMHPAGGYFGAKIGSRLEHVAYDYVRKTVSLINRSLDRSGSRVIQVQVVDTAGKLISNSSTTVTTTPNTSKSVVDLTKALKDIKDVVFVRLLLLDTSGNVLSRNVYWLSKAIDVLDWENSDWFYTPVTKYSDYTALNKLDPATVTAKITKGPAGTTVLLENQSSVPAFFISLNLVDSAGKDVVPLIWSDNYVTLLPNDKVSLTVSPFAGAAVPAAIEISGKNVAKATVRL</sequence>
<dbReference type="InterPro" id="IPR017853">
    <property type="entry name" value="GH"/>
</dbReference>
<feature type="domain" description="Exo-beta-D-glucosaminidase Ig-fold" evidence="9">
    <location>
        <begin position="781"/>
        <end position="882"/>
    </location>
</feature>
<evidence type="ECO:0000259" key="9">
    <source>
        <dbReference type="Pfam" id="PF18368"/>
    </source>
</evidence>
<dbReference type="EMBL" id="JAULSW010000011">
    <property type="protein sequence ID" value="KAK3367979.1"/>
    <property type="molecule type" value="Genomic_DNA"/>
</dbReference>
<evidence type="ECO:0000256" key="2">
    <source>
        <dbReference type="ARBA" id="ARBA00022801"/>
    </source>
</evidence>
<reference evidence="11" key="1">
    <citation type="journal article" date="2023" name="Mol. Phylogenet. Evol.">
        <title>Genome-scale phylogeny and comparative genomics of the fungal order Sordariales.</title>
        <authorList>
            <person name="Hensen N."/>
            <person name="Bonometti L."/>
            <person name="Westerberg I."/>
            <person name="Brannstrom I.O."/>
            <person name="Guillou S."/>
            <person name="Cros-Aarteil S."/>
            <person name="Calhoun S."/>
            <person name="Haridas S."/>
            <person name="Kuo A."/>
            <person name="Mondo S."/>
            <person name="Pangilinan J."/>
            <person name="Riley R."/>
            <person name="LaButti K."/>
            <person name="Andreopoulos B."/>
            <person name="Lipzen A."/>
            <person name="Chen C."/>
            <person name="Yan M."/>
            <person name="Daum C."/>
            <person name="Ng V."/>
            <person name="Clum A."/>
            <person name="Steindorff A."/>
            <person name="Ohm R.A."/>
            <person name="Martin F."/>
            <person name="Silar P."/>
            <person name="Natvig D.O."/>
            <person name="Lalanne C."/>
            <person name="Gautier V."/>
            <person name="Ament-Velasquez S.L."/>
            <person name="Kruys A."/>
            <person name="Hutchinson M.I."/>
            <person name="Powell A.J."/>
            <person name="Barry K."/>
            <person name="Miller A.N."/>
            <person name="Grigoriev I.V."/>
            <person name="Debuchy R."/>
            <person name="Gladieux P."/>
            <person name="Hiltunen Thoren M."/>
            <person name="Johannesson H."/>
        </authorList>
    </citation>
    <scope>NUCLEOTIDE SEQUENCE</scope>
    <source>
        <strain evidence="11">CBS 232.78</strain>
    </source>
</reference>
<dbReference type="InterPro" id="IPR054593">
    <property type="entry name" value="Beta-mannosidase-like_N2"/>
</dbReference>
<keyword evidence="5" id="KW-0624">Polysaccharide degradation</keyword>
<protein>
    <submittedName>
        <fullName evidence="11">Glycoside hydrolase superfamily</fullName>
    </submittedName>
</protein>
<dbReference type="PANTHER" id="PTHR43536:SF1">
    <property type="entry name" value="MANNOSYLGLYCOPROTEIN ENDO-BETA-MANNOSIDASE"/>
    <property type="match status" value="1"/>
</dbReference>
<evidence type="ECO:0000256" key="6">
    <source>
        <dbReference type="SAM" id="SignalP"/>
    </source>
</evidence>
<comment type="similarity">
    <text evidence="1">Belongs to the glycosyl hydrolase 2 family.</text>
</comment>
<evidence type="ECO:0000256" key="3">
    <source>
        <dbReference type="ARBA" id="ARBA00023277"/>
    </source>
</evidence>
<evidence type="ECO:0000313" key="11">
    <source>
        <dbReference type="EMBL" id="KAK3367979.1"/>
    </source>
</evidence>
<evidence type="ECO:0000259" key="7">
    <source>
        <dbReference type="Pfam" id="PF00703"/>
    </source>
</evidence>
<reference evidence="11" key="2">
    <citation type="submission" date="2023-06" db="EMBL/GenBank/DDBJ databases">
        <authorList>
            <consortium name="Lawrence Berkeley National Laboratory"/>
            <person name="Haridas S."/>
            <person name="Hensen N."/>
            <person name="Bonometti L."/>
            <person name="Westerberg I."/>
            <person name="Brannstrom I.O."/>
            <person name="Guillou S."/>
            <person name="Cros-Aarteil S."/>
            <person name="Calhoun S."/>
            <person name="Kuo A."/>
            <person name="Mondo S."/>
            <person name="Pangilinan J."/>
            <person name="Riley R."/>
            <person name="LaButti K."/>
            <person name="Andreopoulos B."/>
            <person name="Lipzen A."/>
            <person name="Chen C."/>
            <person name="Yanf M."/>
            <person name="Daum C."/>
            <person name="Ng V."/>
            <person name="Clum A."/>
            <person name="Steindorff A."/>
            <person name="Ohm R."/>
            <person name="Martin F."/>
            <person name="Silar P."/>
            <person name="Natvig D."/>
            <person name="Lalanne C."/>
            <person name="Gautier V."/>
            <person name="Ament-velasquez S.L."/>
            <person name="Kruys A."/>
            <person name="Hutchinson M.I."/>
            <person name="Powell A.J."/>
            <person name="Barry K."/>
            <person name="Miller A.N."/>
            <person name="Grigoriev I.V."/>
            <person name="Debuchy R."/>
            <person name="Gladieux P."/>
            <person name="Thoren M.H."/>
            <person name="Johannesson H."/>
        </authorList>
    </citation>
    <scope>NUCLEOTIDE SEQUENCE</scope>
    <source>
        <strain evidence="11">CBS 232.78</strain>
    </source>
</reference>
<accession>A0AAE0N3F6</accession>
<evidence type="ECO:0000256" key="4">
    <source>
        <dbReference type="ARBA" id="ARBA00023295"/>
    </source>
</evidence>
<evidence type="ECO:0000259" key="8">
    <source>
        <dbReference type="Pfam" id="PF17786"/>
    </source>
</evidence>
<dbReference type="Proteomes" id="UP001285441">
    <property type="component" value="Unassembled WGS sequence"/>
</dbReference>
<dbReference type="GO" id="GO:0000272">
    <property type="term" value="P:polysaccharide catabolic process"/>
    <property type="evidence" value="ECO:0007669"/>
    <property type="project" value="UniProtKB-KW"/>
</dbReference>
<proteinExistence type="inferred from homology"/>
<dbReference type="SUPFAM" id="SSF51445">
    <property type="entry name" value="(Trans)glycosidases"/>
    <property type="match status" value="1"/>
</dbReference>
<dbReference type="AlphaFoldDB" id="A0AAE0N3F6"/>
<dbReference type="Gene3D" id="2.60.40.10">
    <property type="entry name" value="Immunoglobulins"/>
    <property type="match status" value="3"/>
</dbReference>
<gene>
    <name evidence="11" type="ORF">B0H63DRAFT_490094</name>
</gene>